<comment type="catalytic activity">
    <reaction evidence="1">
        <text>ATP + protein L-histidine = ADP + protein N-phospho-L-histidine.</text>
        <dbReference type="EC" id="2.7.13.3"/>
    </reaction>
</comment>
<dbReference type="InterPro" id="IPR011006">
    <property type="entry name" value="CheY-like_superfamily"/>
</dbReference>
<sequence length="599" mass="68683">MYREPLESDVILVVDDKPSNLETLYTILEKVGFRVFVAQNGEKAIQIAESIRPHLILLDVIMPGINGFETCRHLKAKPALREIPVIFLTDLSETINKVTGFEVGGVDYLSKPIDENELLARVRTHLTLQQMQQHLAIQNRTLQREIKSRLHIEHQLQERTFQLEQALNFQAVVGEITEKIRDSLDEEQILQTATEELAKVLGINCCQIELYNPTQTQAIIAYEYSSILPKCQGMTRQLQDFPELYQQLLQNIPFQYTEEIPLSSSQKNPQTCLACPIFENQEVVGTIGNLRLLKPCHEVFEDLEVRLVQQVATQCAITIRQARLYQAAQKQVQELEKLNRIKDEFLKTISHELRTPMSRIKLATQTLEKFLVDESVVQKSSTFSKVLDIFRQACQRQNQLVDDLISLCYLEAKAETLVFEWVDLETWLPEIIQPFLERIHSQKQQLNLDISPQLPLLKSDISILDRIVRELLDNACKYTPFGEQITVSVRASDQMIVLSVMNTGIEIPLDEQQRVFDQFYRIPHHDPWQYGGTGLGLTLVQKLVELLDASIELESYAGFTQFSVKFPKICIEPASCFNSVCQPPFTVNLVSSQPCKCQR</sequence>
<dbReference type="Proteomes" id="UP001301728">
    <property type="component" value="Unassembled WGS sequence"/>
</dbReference>
<dbReference type="Pfam" id="PF00072">
    <property type="entry name" value="Response_reg"/>
    <property type="match status" value="1"/>
</dbReference>
<dbReference type="InterPro" id="IPR036890">
    <property type="entry name" value="HATPase_C_sf"/>
</dbReference>
<dbReference type="PROSITE" id="PS50109">
    <property type="entry name" value="HIS_KIN"/>
    <property type="match status" value="1"/>
</dbReference>
<dbReference type="SUPFAM" id="SSF55874">
    <property type="entry name" value="ATPase domain of HSP90 chaperone/DNA topoisomerase II/histidine kinase"/>
    <property type="match status" value="1"/>
</dbReference>
<evidence type="ECO:0000256" key="6">
    <source>
        <dbReference type="ARBA" id="ARBA00023012"/>
    </source>
</evidence>
<evidence type="ECO:0000256" key="1">
    <source>
        <dbReference type="ARBA" id="ARBA00000085"/>
    </source>
</evidence>
<dbReference type="RefSeq" id="WP_323218340.1">
    <property type="nucleotide sequence ID" value="NZ_JAYGHT010000084.1"/>
</dbReference>
<evidence type="ECO:0000256" key="7">
    <source>
        <dbReference type="PROSITE-ProRule" id="PRU00169"/>
    </source>
</evidence>
<keyword evidence="6" id="KW-0902">Two-component regulatory system</keyword>
<keyword evidence="5" id="KW-0418">Kinase</keyword>
<dbReference type="Gene3D" id="1.10.287.130">
    <property type="match status" value="1"/>
</dbReference>
<proteinExistence type="predicted"/>
<dbReference type="InterPro" id="IPR004358">
    <property type="entry name" value="Sig_transdc_His_kin-like_C"/>
</dbReference>
<reference evidence="10 11" key="1">
    <citation type="submission" date="2023-12" db="EMBL/GenBank/DDBJ databases">
        <title>Baltic Sea Cyanobacteria.</title>
        <authorList>
            <person name="Delbaje E."/>
            <person name="Fewer D.P."/>
            <person name="Shishido T.K."/>
        </authorList>
    </citation>
    <scope>NUCLEOTIDE SEQUENCE [LARGE SCALE GENOMIC DNA]</scope>
    <source>
        <strain evidence="10 11">CCNP 1315</strain>
    </source>
</reference>
<keyword evidence="11" id="KW-1185">Reference proteome</keyword>
<dbReference type="Gene3D" id="3.30.565.10">
    <property type="entry name" value="Histidine kinase-like ATPase, C-terminal domain"/>
    <property type="match status" value="1"/>
</dbReference>
<dbReference type="SMART" id="SM00448">
    <property type="entry name" value="REC"/>
    <property type="match status" value="1"/>
</dbReference>
<dbReference type="PRINTS" id="PR00344">
    <property type="entry name" value="BCTRLSENSOR"/>
</dbReference>
<dbReference type="Gene3D" id="3.30.450.40">
    <property type="match status" value="1"/>
</dbReference>
<dbReference type="Gene3D" id="3.40.50.2300">
    <property type="match status" value="1"/>
</dbReference>
<dbReference type="Pfam" id="PF01590">
    <property type="entry name" value="GAF"/>
    <property type="match status" value="1"/>
</dbReference>
<feature type="domain" description="Histidine kinase" evidence="8">
    <location>
        <begin position="348"/>
        <end position="570"/>
    </location>
</feature>
<dbReference type="InterPro" id="IPR003018">
    <property type="entry name" value="GAF"/>
</dbReference>
<evidence type="ECO:0000259" key="9">
    <source>
        <dbReference type="PROSITE" id="PS50110"/>
    </source>
</evidence>
<accession>A0ABU5U064</accession>
<dbReference type="SUPFAM" id="SSF52172">
    <property type="entry name" value="CheY-like"/>
    <property type="match status" value="1"/>
</dbReference>
<dbReference type="PROSITE" id="PS50110">
    <property type="entry name" value="RESPONSE_REGULATORY"/>
    <property type="match status" value="1"/>
</dbReference>
<evidence type="ECO:0000256" key="3">
    <source>
        <dbReference type="ARBA" id="ARBA00022553"/>
    </source>
</evidence>
<feature type="modified residue" description="4-aspartylphosphate" evidence="7">
    <location>
        <position position="59"/>
    </location>
</feature>
<gene>
    <name evidence="10" type="ORF">VB854_16645</name>
</gene>
<dbReference type="Pfam" id="PF00512">
    <property type="entry name" value="HisKA"/>
    <property type="match status" value="1"/>
</dbReference>
<dbReference type="CDD" id="cd19920">
    <property type="entry name" value="REC_PA4781-like"/>
    <property type="match status" value="1"/>
</dbReference>
<dbReference type="SUPFAM" id="SSF47384">
    <property type="entry name" value="Homodimeric domain of signal transducing histidine kinase"/>
    <property type="match status" value="1"/>
</dbReference>
<evidence type="ECO:0000313" key="11">
    <source>
        <dbReference type="Proteomes" id="UP001301728"/>
    </source>
</evidence>
<dbReference type="EMBL" id="JAYGHT010000084">
    <property type="protein sequence ID" value="MEA5520577.1"/>
    <property type="molecule type" value="Genomic_DNA"/>
</dbReference>
<evidence type="ECO:0000313" key="10">
    <source>
        <dbReference type="EMBL" id="MEA5520577.1"/>
    </source>
</evidence>
<dbReference type="InterPro" id="IPR003661">
    <property type="entry name" value="HisK_dim/P_dom"/>
</dbReference>
<dbReference type="PANTHER" id="PTHR43547:SF2">
    <property type="entry name" value="HYBRID SIGNAL TRANSDUCTION HISTIDINE KINASE C"/>
    <property type="match status" value="1"/>
</dbReference>
<dbReference type="SUPFAM" id="SSF55781">
    <property type="entry name" value="GAF domain-like"/>
    <property type="match status" value="1"/>
</dbReference>
<keyword evidence="4" id="KW-0808">Transferase</keyword>
<dbReference type="Pfam" id="PF02518">
    <property type="entry name" value="HATPase_c"/>
    <property type="match status" value="1"/>
</dbReference>
<protein>
    <recommendedName>
        <fullName evidence="2">histidine kinase</fullName>
        <ecNumber evidence="2">2.7.13.3</ecNumber>
    </recommendedName>
</protein>
<evidence type="ECO:0000256" key="4">
    <source>
        <dbReference type="ARBA" id="ARBA00022679"/>
    </source>
</evidence>
<dbReference type="InterPro" id="IPR005467">
    <property type="entry name" value="His_kinase_dom"/>
</dbReference>
<comment type="caution">
    <text evidence="10">The sequence shown here is derived from an EMBL/GenBank/DDBJ whole genome shotgun (WGS) entry which is preliminary data.</text>
</comment>
<dbReference type="SMART" id="SM00388">
    <property type="entry name" value="HisKA"/>
    <property type="match status" value="1"/>
</dbReference>
<organism evidence="10 11">
    <name type="scientific">Limnoraphis robusta CCNP1315</name>
    <dbReference type="NCBI Taxonomy" id="3110306"/>
    <lineage>
        <taxon>Bacteria</taxon>
        <taxon>Bacillati</taxon>
        <taxon>Cyanobacteriota</taxon>
        <taxon>Cyanophyceae</taxon>
        <taxon>Oscillatoriophycideae</taxon>
        <taxon>Oscillatoriales</taxon>
        <taxon>Sirenicapillariaceae</taxon>
        <taxon>Limnoraphis</taxon>
    </lineage>
</organism>
<dbReference type="SMART" id="SM00065">
    <property type="entry name" value="GAF"/>
    <property type="match status" value="1"/>
</dbReference>
<dbReference type="CDD" id="cd00082">
    <property type="entry name" value="HisKA"/>
    <property type="match status" value="1"/>
</dbReference>
<keyword evidence="3 7" id="KW-0597">Phosphoprotein</keyword>
<dbReference type="InterPro" id="IPR036097">
    <property type="entry name" value="HisK_dim/P_sf"/>
</dbReference>
<name>A0ABU5U064_9CYAN</name>
<evidence type="ECO:0000256" key="2">
    <source>
        <dbReference type="ARBA" id="ARBA00012438"/>
    </source>
</evidence>
<dbReference type="PANTHER" id="PTHR43547">
    <property type="entry name" value="TWO-COMPONENT HISTIDINE KINASE"/>
    <property type="match status" value="1"/>
</dbReference>
<evidence type="ECO:0000259" key="8">
    <source>
        <dbReference type="PROSITE" id="PS50109"/>
    </source>
</evidence>
<dbReference type="InterPro" id="IPR003594">
    <property type="entry name" value="HATPase_dom"/>
</dbReference>
<dbReference type="InterPro" id="IPR001789">
    <property type="entry name" value="Sig_transdc_resp-reg_receiver"/>
</dbReference>
<feature type="domain" description="Response regulatory" evidence="9">
    <location>
        <begin position="10"/>
        <end position="126"/>
    </location>
</feature>
<dbReference type="SMART" id="SM00387">
    <property type="entry name" value="HATPase_c"/>
    <property type="match status" value="1"/>
</dbReference>
<dbReference type="EC" id="2.7.13.3" evidence="2"/>
<dbReference type="InterPro" id="IPR029016">
    <property type="entry name" value="GAF-like_dom_sf"/>
</dbReference>
<evidence type="ECO:0000256" key="5">
    <source>
        <dbReference type="ARBA" id="ARBA00022777"/>
    </source>
</evidence>